<dbReference type="OrthoDB" id="9808017at2"/>
<dbReference type="Proteomes" id="UP000009885">
    <property type="component" value="Unassembled WGS sequence"/>
</dbReference>
<comment type="caution">
    <text evidence="2">The sequence shown here is derived from an EMBL/GenBank/DDBJ whole genome shotgun (WGS) entry which is preliminary data.</text>
</comment>
<dbReference type="SUPFAM" id="SSF46785">
    <property type="entry name" value="Winged helix' DNA-binding domain"/>
    <property type="match status" value="1"/>
</dbReference>
<dbReference type="Pfam" id="PF03551">
    <property type="entry name" value="PadR"/>
    <property type="match status" value="1"/>
</dbReference>
<dbReference type="RefSeq" id="WP_009383280.1">
    <property type="nucleotide sequence ID" value="NZ_AMSQ01000007.1"/>
</dbReference>
<name>K9AQ64_9STAP</name>
<dbReference type="eggNOG" id="COG1695">
    <property type="taxonomic scope" value="Bacteria"/>
</dbReference>
<dbReference type="PANTHER" id="PTHR33169">
    <property type="entry name" value="PADR-FAMILY TRANSCRIPTIONAL REGULATOR"/>
    <property type="match status" value="1"/>
</dbReference>
<evidence type="ECO:0000259" key="1">
    <source>
        <dbReference type="Pfam" id="PF03551"/>
    </source>
</evidence>
<gene>
    <name evidence="2" type="ORF">C273_05677</name>
</gene>
<dbReference type="STRING" id="1229783.C273_05677"/>
<organism evidence="2 3">
    <name type="scientific">Staphylococcus massiliensis S46</name>
    <dbReference type="NCBI Taxonomy" id="1229783"/>
    <lineage>
        <taxon>Bacteria</taxon>
        <taxon>Bacillati</taxon>
        <taxon>Bacillota</taxon>
        <taxon>Bacilli</taxon>
        <taxon>Bacillales</taxon>
        <taxon>Staphylococcaceae</taxon>
        <taxon>Staphylococcus</taxon>
    </lineage>
</organism>
<keyword evidence="3" id="KW-1185">Reference proteome</keyword>
<reference evidence="2 3" key="1">
    <citation type="journal article" date="2013" name="Genome Announc.">
        <title>Genome Sequence of Staphylococcus massiliensis Strain S46, Isolated from the Surface of Healthy Human Skin.</title>
        <authorList>
            <person name="Srivastav R."/>
            <person name="Singh A."/>
            <person name="Jangir P.K."/>
            <person name="Kumari C."/>
            <person name="Muduli S."/>
            <person name="Sharma R."/>
        </authorList>
    </citation>
    <scope>NUCLEOTIDE SEQUENCE [LARGE SCALE GENOMIC DNA]</scope>
    <source>
        <strain evidence="2 3">S46</strain>
    </source>
</reference>
<dbReference type="PANTHER" id="PTHR33169:SF14">
    <property type="entry name" value="TRANSCRIPTIONAL REGULATOR RV3488"/>
    <property type="match status" value="1"/>
</dbReference>
<dbReference type="InterPro" id="IPR005149">
    <property type="entry name" value="Tscrpt_reg_PadR_N"/>
</dbReference>
<protein>
    <submittedName>
        <fullName evidence="2">PadR family transcriptional regulator</fullName>
    </submittedName>
</protein>
<dbReference type="EMBL" id="AMSQ01000007">
    <property type="protein sequence ID" value="EKU48171.1"/>
    <property type="molecule type" value="Genomic_DNA"/>
</dbReference>
<dbReference type="InterPro" id="IPR052509">
    <property type="entry name" value="Metal_resp_DNA-bind_regulator"/>
</dbReference>
<feature type="domain" description="Transcription regulator PadR N-terminal" evidence="1">
    <location>
        <begin position="18"/>
        <end position="86"/>
    </location>
</feature>
<sequence length="100" mass="11720">MRSKLHRKLFLGFIYIHILHHAKEGAIYGSWMKAELEEHGYQMSSGTLYPILHTMEKEGLLKSETRTVNGHNRKYYEITNDGILFLEESKAKLKELIQEV</sequence>
<dbReference type="PATRIC" id="fig|1229783.3.peg.1146"/>
<evidence type="ECO:0000313" key="2">
    <source>
        <dbReference type="EMBL" id="EKU48171.1"/>
    </source>
</evidence>
<evidence type="ECO:0000313" key="3">
    <source>
        <dbReference type="Proteomes" id="UP000009885"/>
    </source>
</evidence>
<proteinExistence type="predicted"/>
<dbReference type="AlphaFoldDB" id="K9AQ64"/>
<dbReference type="Gene3D" id="1.10.10.10">
    <property type="entry name" value="Winged helix-like DNA-binding domain superfamily/Winged helix DNA-binding domain"/>
    <property type="match status" value="1"/>
</dbReference>
<dbReference type="InterPro" id="IPR036390">
    <property type="entry name" value="WH_DNA-bd_sf"/>
</dbReference>
<dbReference type="InterPro" id="IPR036388">
    <property type="entry name" value="WH-like_DNA-bd_sf"/>
</dbReference>
<accession>K9AQ64</accession>